<dbReference type="SUPFAM" id="SSF48439">
    <property type="entry name" value="Protein prenylyltransferase"/>
    <property type="match status" value="1"/>
</dbReference>
<proteinExistence type="inferred from homology"/>
<dbReference type="Pfam" id="PF01239">
    <property type="entry name" value="PPTA"/>
    <property type="match status" value="1"/>
</dbReference>
<evidence type="ECO:0000256" key="1">
    <source>
        <dbReference type="ARBA" id="ARBA00006734"/>
    </source>
</evidence>
<organism evidence="5 6">
    <name type="scientific">Venturia effusa</name>
    <dbReference type="NCBI Taxonomy" id="50376"/>
    <lineage>
        <taxon>Eukaryota</taxon>
        <taxon>Fungi</taxon>
        <taxon>Dikarya</taxon>
        <taxon>Ascomycota</taxon>
        <taxon>Pezizomycotina</taxon>
        <taxon>Dothideomycetes</taxon>
        <taxon>Pleosporomycetidae</taxon>
        <taxon>Venturiales</taxon>
        <taxon>Venturiaceae</taxon>
        <taxon>Venturia</taxon>
    </lineage>
</organism>
<name>A0A517LL80_9PEZI</name>
<sequence>MEISQGSDAQEDAQSVAYDALVQLFAANIDKVLDIEILPSSAAVPNGQIFFEDELGVGIPKKVLVAAFIKAREVFADRSNNANDQSYQKASRATPILLLFDPEYLTAANFRKKQILSLPREHDGFQLAVKRELIFLDSVLTSPLHRQSKSPTLWYHRYWLIRESWRHLCPTDDLAEDFLKHEFAIIFRSAERHQHNYYAWQYARRLVSLLEPTLQEDNIKIRVKDGVLEESFAWCLQHPSDTSGWSFLLFLMQRPLSNTEQIITIMRKTIDFAATCRWSKDALWHFLRTALLMTEILPENSRTRFIDSTGVKPIGSKYSGLAHPESPS</sequence>
<keyword evidence="2" id="KW-0637">Prenyltransferase</keyword>
<dbReference type="Gene3D" id="1.25.40.120">
    <property type="entry name" value="Protein prenylyltransferase"/>
    <property type="match status" value="1"/>
</dbReference>
<dbReference type="EMBL" id="CP042199">
    <property type="protein sequence ID" value="QDS76395.1"/>
    <property type="molecule type" value="Genomic_DNA"/>
</dbReference>
<comment type="similarity">
    <text evidence="1">Belongs to the protein prenyltransferase subunit alpha family.</text>
</comment>
<evidence type="ECO:0000256" key="2">
    <source>
        <dbReference type="ARBA" id="ARBA00022602"/>
    </source>
</evidence>
<keyword evidence="6" id="KW-1185">Reference proteome</keyword>
<evidence type="ECO:0000256" key="4">
    <source>
        <dbReference type="ARBA" id="ARBA00022737"/>
    </source>
</evidence>
<keyword evidence="3" id="KW-0808">Transferase</keyword>
<dbReference type="OrthoDB" id="5358702at2759"/>
<dbReference type="InterPro" id="IPR002088">
    <property type="entry name" value="Prenyl_trans_a"/>
</dbReference>
<gene>
    <name evidence="5" type="ORF">FKW77_003780</name>
</gene>
<evidence type="ECO:0000313" key="6">
    <source>
        <dbReference type="Proteomes" id="UP000316270"/>
    </source>
</evidence>
<dbReference type="PANTHER" id="PTHR11129">
    <property type="entry name" value="PROTEIN FARNESYLTRANSFERASE ALPHA SUBUNIT/RAB GERANYLGERANYL TRANSFERASE ALPHA SUBUNIT"/>
    <property type="match status" value="1"/>
</dbReference>
<dbReference type="AlphaFoldDB" id="A0A517LL80"/>
<dbReference type="Proteomes" id="UP000316270">
    <property type="component" value="Chromosome 15"/>
</dbReference>
<protein>
    <submittedName>
        <fullName evidence="5">Uncharacterized protein</fullName>
    </submittedName>
</protein>
<reference evidence="5 6" key="1">
    <citation type="submission" date="2019-07" db="EMBL/GenBank/DDBJ databases">
        <title>Finished genome of Venturia effusa.</title>
        <authorList>
            <person name="Young C.A."/>
            <person name="Cox M.P."/>
            <person name="Ganley A.R.D."/>
            <person name="David W.J."/>
        </authorList>
    </citation>
    <scope>NUCLEOTIDE SEQUENCE [LARGE SCALE GENOMIC DNA]</scope>
    <source>
        <strain evidence="6">albino</strain>
    </source>
</reference>
<dbReference type="GO" id="GO:0008318">
    <property type="term" value="F:protein prenyltransferase activity"/>
    <property type="evidence" value="ECO:0007669"/>
    <property type="project" value="InterPro"/>
</dbReference>
<evidence type="ECO:0000256" key="3">
    <source>
        <dbReference type="ARBA" id="ARBA00022679"/>
    </source>
</evidence>
<accession>A0A517LL80</accession>
<dbReference type="PANTHER" id="PTHR11129:SF3">
    <property type="entry name" value="PROTEIN PRENYLTRANSFERASE ALPHA SUBUNIT REPEAT-CONTAINING PROTEIN 1"/>
    <property type="match status" value="1"/>
</dbReference>
<evidence type="ECO:0000313" key="5">
    <source>
        <dbReference type="EMBL" id="QDS76395.1"/>
    </source>
</evidence>
<dbReference type="GO" id="GO:0005737">
    <property type="term" value="C:cytoplasm"/>
    <property type="evidence" value="ECO:0007669"/>
    <property type="project" value="TreeGrafter"/>
</dbReference>
<keyword evidence="4" id="KW-0677">Repeat</keyword>